<evidence type="ECO:0000256" key="4">
    <source>
        <dbReference type="ARBA" id="ARBA00022989"/>
    </source>
</evidence>
<sequence>MDVRTPNRLPFHRLAVFPVLLVQLLVLLLLALVLWQWQSPVAGYSGLCGGLIAWLPNLYFAHKAFRFSGARAAQAIVRSFYAGEAGKLVLTAVLFALTFAGVKPLEPLAVFGVFVLTQLVNWFSPLLMKTRFLRP</sequence>
<comment type="caution">
    <text evidence="7">The sequence shown here is derived from an EMBL/GenBank/DDBJ whole genome shotgun (WGS) entry which is preliminary data.</text>
</comment>
<keyword evidence="8" id="KW-1185">Reference proteome</keyword>
<dbReference type="RefSeq" id="WP_090254187.1">
    <property type="nucleotide sequence ID" value="NZ_FMTL01000003.1"/>
</dbReference>
<dbReference type="EMBL" id="FMTL01000003">
    <property type="protein sequence ID" value="SCW74994.1"/>
    <property type="molecule type" value="Genomic_DNA"/>
</dbReference>
<organism evidence="7 8">
    <name type="scientific">Pseudomonas peli</name>
    <dbReference type="NCBI Taxonomy" id="592361"/>
    <lineage>
        <taxon>Bacteria</taxon>
        <taxon>Pseudomonadati</taxon>
        <taxon>Pseudomonadota</taxon>
        <taxon>Gammaproteobacteria</taxon>
        <taxon>Pseudomonadales</taxon>
        <taxon>Pseudomonadaceae</taxon>
        <taxon>Pseudomonas</taxon>
    </lineage>
</organism>
<keyword evidence="5 6" id="KW-0472">Membrane</keyword>
<keyword evidence="3 6" id="KW-0812">Transmembrane</keyword>
<evidence type="ECO:0000313" key="8">
    <source>
        <dbReference type="Proteomes" id="UP000242418"/>
    </source>
</evidence>
<evidence type="ECO:0000256" key="5">
    <source>
        <dbReference type="ARBA" id="ARBA00023136"/>
    </source>
</evidence>
<feature type="transmembrane region" description="Helical" evidence="6">
    <location>
        <begin position="14"/>
        <end position="35"/>
    </location>
</feature>
<dbReference type="InterPro" id="IPR005598">
    <property type="entry name" value="ATP_synth_I"/>
</dbReference>
<gene>
    <name evidence="7" type="ORF">SAMN05216370_3148</name>
</gene>
<dbReference type="Pfam" id="PF03899">
    <property type="entry name" value="ATP-synt_I"/>
    <property type="match status" value="1"/>
</dbReference>
<dbReference type="NCBIfam" id="NF004414">
    <property type="entry name" value="PRK05760.1"/>
    <property type="match status" value="1"/>
</dbReference>
<proteinExistence type="predicted"/>
<evidence type="ECO:0000256" key="3">
    <source>
        <dbReference type="ARBA" id="ARBA00022692"/>
    </source>
</evidence>
<name>A0AB37ZA20_9PSED</name>
<evidence type="ECO:0000313" key="7">
    <source>
        <dbReference type="EMBL" id="SCW74994.1"/>
    </source>
</evidence>
<evidence type="ECO:0000256" key="6">
    <source>
        <dbReference type="SAM" id="Phobius"/>
    </source>
</evidence>
<comment type="subcellular location">
    <subcellularLocation>
        <location evidence="1">Cell membrane</location>
        <topology evidence="1">Multi-pass membrane protein</topology>
    </subcellularLocation>
</comment>
<reference evidence="7 8" key="1">
    <citation type="submission" date="2016-10" db="EMBL/GenBank/DDBJ databases">
        <authorList>
            <person name="Varghese N."/>
            <person name="Submissions S."/>
        </authorList>
    </citation>
    <scope>NUCLEOTIDE SEQUENCE [LARGE SCALE GENOMIC DNA]</scope>
    <source>
        <strain evidence="7 8">DSM 17833</strain>
    </source>
</reference>
<feature type="transmembrane region" description="Helical" evidence="6">
    <location>
        <begin position="108"/>
        <end position="128"/>
    </location>
</feature>
<keyword evidence="2" id="KW-1003">Cell membrane</keyword>
<dbReference type="AlphaFoldDB" id="A0AB37ZA20"/>
<feature type="transmembrane region" description="Helical" evidence="6">
    <location>
        <begin position="41"/>
        <end position="60"/>
    </location>
</feature>
<evidence type="ECO:0000256" key="1">
    <source>
        <dbReference type="ARBA" id="ARBA00004651"/>
    </source>
</evidence>
<accession>A0AB37ZA20</accession>
<dbReference type="Proteomes" id="UP000242418">
    <property type="component" value="Unassembled WGS sequence"/>
</dbReference>
<keyword evidence="4 6" id="KW-1133">Transmembrane helix</keyword>
<feature type="transmembrane region" description="Helical" evidence="6">
    <location>
        <begin position="81"/>
        <end position="102"/>
    </location>
</feature>
<evidence type="ECO:0000256" key="2">
    <source>
        <dbReference type="ARBA" id="ARBA00022475"/>
    </source>
</evidence>
<dbReference type="GO" id="GO:0005886">
    <property type="term" value="C:plasma membrane"/>
    <property type="evidence" value="ECO:0007669"/>
    <property type="project" value="UniProtKB-SubCell"/>
</dbReference>
<protein>
    <submittedName>
        <fullName evidence="7">ATP synthase protein I</fullName>
    </submittedName>
</protein>